<name>A0ABS5U5Y3_9BACT</name>
<dbReference type="EMBL" id="JAHDYS010000003">
    <property type="protein sequence ID" value="MBT1071059.1"/>
    <property type="molecule type" value="Genomic_DNA"/>
</dbReference>
<evidence type="ECO:0000256" key="4">
    <source>
        <dbReference type="ARBA" id="ARBA00022679"/>
    </source>
</evidence>
<evidence type="ECO:0000256" key="2">
    <source>
        <dbReference type="ARBA" id="ARBA00012438"/>
    </source>
</evidence>
<dbReference type="RefSeq" id="WP_214296765.1">
    <property type="nucleotide sequence ID" value="NZ_JAHDYS010000003.1"/>
</dbReference>
<keyword evidence="3" id="KW-0597">Phosphoprotein</keyword>
<keyword evidence="8" id="KW-0902">Two-component regulatory system</keyword>
<gene>
    <name evidence="11" type="ORF">KJB30_04640</name>
</gene>
<accession>A0ABS5U5Y3</accession>
<evidence type="ECO:0000256" key="9">
    <source>
        <dbReference type="SAM" id="Coils"/>
    </source>
</evidence>
<evidence type="ECO:0000256" key="8">
    <source>
        <dbReference type="ARBA" id="ARBA00023012"/>
    </source>
</evidence>
<dbReference type="PROSITE" id="PS50109">
    <property type="entry name" value="HIS_KIN"/>
    <property type="match status" value="1"/>
</dbReference>
<keyword evidence="9" id="KW-0175">Coiled coil</keyword>
<dbReference type="Gene3D" id="1.10.287.130">
    <property type="match status" value="1"/>
</dbReference>
<evidence type="ECO:0000313" key="11">
    <source>
        <dbReference type="EMBL" id="MBT1071059.1"/>
    </source>
</evidence>
<dbReference type="Proteomes" id="UP000784128">
    <property type="component" value="Unassembled WGS sequence"/>
</dbReference>
<dbReference type="InterPro" id="IPR036097">
    <property type="entry name" value="HisK_dim/P_sf"/>
</dbReference>
<dbReference type="SUPFAM" id="SSF55874">
    <property type="entry name" value="ATPase domain of HSP90 chaperone/DNA topoisomerase II/histidine kinase"/>
    <property type="match status" value="1"/>
</dbReference>
<dbReference type="SUPFAM" id="SSF47384">
    <property type="entry name" value="Homodimeric domain of signal transducing histidine kinase"/>
    <property type="match status" value="1"/>
</dbReference>
<dbReference type="Pfam" id="PF02518">
    <property type="entry name" value="HATPase_c"/>
    <property type="match status" value="1"/>
</dbReference>
<dbReference type="CDD" id="cd00082">
    <property type="entry name" value="HisKA"/>
    <property type="match status" value="1"/>
</dbReference>
<keyword evidence="4" id="KW-0808">Transferase</keyword>
<dbReference type="GO" id="GO:0016301">
    <property type="term" value="F:kinase activity"/>
    <property type="evidence" value="ECO:0007669"/>
    <property type="project" value="UniProtKB-KW"/>
</dbReference>
<keyword evidence="7" id="KW-0067">ATP-binding</keyword>
<dbReference type="InterPro" id="IPR004358">
    <property type="entry name" value="Sig_transdc_His_kin-like_C"/>
</dbReference>
<dbReference type="InterPro" id="IPR003594">
    <property type="entry name" value="HATPase_dom"/>
</dbReference>
<dbReference type="InterPro" id="IPR029016">
    <property type="entry name" value="GAF-like_dom_sf"/>
</dbReference>
<feature type="domain" description="Histidine kinase" evidence="10">
    <location>
        <begin position="270"/>
        <end position="481"/>
    </location>
</feature>
<feature type="coiled-coil region" evidence="9">
    <location>
        <begin position="220"/>
        <end position="254"/>
    </location>
</feature>
<evidence type="ECO:0000256" key="7">
    <source>
        <dbReference type="ARBA" id="ARBA00022840"/>
    </source>
</evidence>
<feature type="coiled-coil region" evidence="9">
    <location>
        <begin position="9"/>
        <end position="67"/>
    </location>
</feature>
<reference evidence="11 12" key="1">
    <citation type="submission" date="2021-05" db="EMBL/GenBank/DDBJ databases">
        <title>The draft genome of Geobacter chapellei DSM 13688.</title>
        <authorList>
            <person name="Xu Z."/>
            <person name="Masuda Y."/>
            <person name="Itoh H."/>
            <person name="Senoo K."/>
        </authorList>
    </citation>
    <scope>NUCLEOTIDE SEQUENCE [LARGE SCALE GENOMIC DNA]</scope>
    <source>
        <strain evidence="11 12">DSM 13688</strain>
    </source>
</reference>
<protein>
    <recommendedName>
        <fullName evidence="2">histidine kinase</fullName>
        <ecNumber evidence="2">2.7.13.3</ecNumber>
    </recommendedName>
</protein>
<dbReference type="Gene3D" id="3.30.565.10">
    <property type="entry name" value="Histidine kinase-like ATPase, C-terminal domain"/>
    <property type="match status" value="1"/>
</dbReference>
<comment type="catalytic activity">
    <reaction evidence="1">
        <text>ATP + protein L-histidine = ADP + protein N-phospho-L-histidine.</text>
        <dbReference type="EC" id="2.7.13.3"/>
    </reaction>
</comment>
<evidence type="ECO:0000256" key="5">
    <source>
        <dbReference type="ARBA" id="ARBA00022741"/>
    </source>
</evidence>
<keyword evidence="6 11" id="KW-0418">Kinase</keyword>
<evidence type="ECO:0000313" key="12">
    <source>
        <dbReference type="Proteomes" id="UP000784128"/>
    </source>
</evidence>
<dbReference type="SMART" id="SM00388">
    <property type="entry name" value="HisKA"/>
    <property type="match status" value="1"/>
</dbReference>
<proteinExistence type="predicted"/>
<organism evidence="11 12">
    <name type="scientific">Pelotalea chapellei</name>
    <dbReference type="NCBI Taxonomy" id="44671"/>
    <lineage>
        <taxon>Bacteria</taxon>
        <taxon>Pseudomonadati</taxon>
        <taxon>Thermodesulfobacteriota</taxon>
        <taxon>Desulfuromonadia</taxon>
        <taxon>Geobacterales</taxon>
        <taxon>Geobacteraceae</taxon>
        <taxon>Pelotalea</taxon>
    </lineage>
</organism>
<dbReference type="PRINTS" id="PR00344">
    <property type="entry name" value="BCTRLSENSOR"/>
</dbReference>
<dbReference type="InterPro" id="IPR005467">
    <property type="entry name" value="His_kinase_dom"/>
</dbReference>
<dbReference type="Pfam" id="PF00512">
    <property type="entry name" value="HisKA"/>
    <property type="match status" value="1"/>
</dbReference>
<evidence type="ECO:0000256" key="1">
    <source>
        <dbReference type="ARBA" id="ARBA00000085"/>
    </source>
</evidence>
<dbReference type="InterPro" id="IPR036890">
    <property type="entry name" value="HATPase_C_sf"/>
</dbReference>
<keyword evidence="12" id="KW-1185">Reference proteome</keyword>
<dbReference type="Gene3D" id="3.30.450.40">
    <property type="match status" value="1"/>
</dbReference>
<dbReference type="EC" id="2.7.13.3" evidence="2"/>
<dbReference type="PANTHER" id="PTHR43065:SF10">
    <property type="entry name" value="PEROXIDE STRESS-ACTIVATED HISTIDINE KINASE MAK3"/>
    <property type="match status" value="1"/>
</dbReference>
<dbReference type="SUPFAM" id="SSF55781">
    <property type="entry name" value="GAF domain-like"/>
    <property type="match status" value="1"/>
</dbReference>
<evidence type="ECO:0000256" key="3">
    <source>
        <dbReference type="ARBA" id="ARBA00022553"/>
    </source>
</evidence>
<comment type="caution">
    <text evidence="11">The sequence shown here is derived from an EMBL/GenBank/DDBJ whole genome shotgun (WGS) entry which is preliminary data.</text>
</comment>
<dbReference type="SMART" id="SM00387">
    <property type="entry name" value="HATPase_c"/>
    <property type="match status" value="1"/>
</dbReference>
<keyword evidence="5" id="KW-0547">Nucleotide-binding</keyword>
<sequence length="481" mass="54989">MNEKKVSDIPRCNQAIDELKRENEILAQQVKRLVKAESKLYEFQEELDAQLKEYKDLYQLNRKLNARLDMRQICRLTIDYVIQNLNYERALFFVQGPTGTYQVCSLDGYYEEAEDSEVAGLSIEQDDPFLAPLFAGSEYLLCKAGTETQGLECLTTLHMHEYFVYPLGAHRPRPVALLAVGNTAANSEFYRKVDDSNGTLLSMGNFVGLVSSSIENYFSYHQLEESEARYRHLNEILEQRVRDAVKELREKDRILIVQGRQAVMGEMISNIAHQWRQPLNILGLLAQELQMIKQLGDLNSEHIDENVNKTMKVIQQMSKTIDDFRNFFKPDKEKVEFKVLEALDKTLSVIEERFKKDLIQTDVERTGDPVVIGYPGEFTQVLLNILINSRDALIARNVDSPKICIKVFEERSKTVVTIIDNAGGIPEEIIDKVFEPYFTTKGPEQGTGIGLFMCKTIIEKNMNGTLSVCNVKDGALFRIEV</sequence>
<evidence type="ECO:0000256" key="6">
    <source>
        <dbReference type="ARBA" id="ARBA00022777"/>
    </source>
</evidence>
<dbReference type="InterPro" id="IPR003661">
    <property type="entry name" value="HisK_dim/P_dom"/>
</dbReference>
<dbReference type="PANTHER" id="PTHR43065">
    <property type="entry name" value="SENSOR HISTIDINE KINASE"/>
    <property type="match status" value="1"/>
</dbReference>
<evidence type="ECO:0000259" key="10">
    <source>
        <dbReference type="PROSITE" id="PS50109"/>
    </source>
</evidence>